<keyword evidence="1" id="KW-0378">Hydrolase</keyword>
<proteinExistence type="predicted"/>
<sequence length="69" mass="7309">MAVSSGVWAGAVPLQTAWDLREFLAKNGAPKSMEELDRIGYCGDHKASYKSNPLLGTTAAIPICGCLRA</sequence>
<evidence type="ECO:0000313" key="2">
    <source>
        <dbReference type="Proteomes" id="UP001055219"/>
    </source>
</evidence>
<comment type="caution">
    <text evidence="1">The sequence shown here is derived from an EMBL/GenBank/DDBJ whole genome shotgun (WGS) entry which is preliminary data.</text>
</comment>
<accession>A0A9P9YAF5</accession>
<keyword evidence="2" id="KW-1185">Reference proteome</keyword>
<dbReference type="RefSeq" id="XP_051366864.1">
    <property type="nucleotide sequence ID" value="XM_051506518.1"/>
</dbReference>
<dbReference type="AlphaFoldDB" id="A0A9P9YAF5"/>
<dbReference type="GO" id="GO:0016787">
    <property type="term" value="F:hydrolase activity"/>
    <property type="evidence" value="ECO:0007669"/>
    <property type="project" value="UniProtKB-KW"/>
</dbReference>
<evidence type="ECO:0000313" key="1">
    <source>
        <dbReference type="EMBL" id="KAI6786008.1"/>
    </source>
</evidence>
<name>A0A9P9YAF5_9HYPO</name>
<gene>
    <name evidence="1" type="ORF">J7T54_006347</name>
</gene>
<protein>
    <submittedName>
        <fullName evidence="1">N-carbamoyl-L-amino acid hydrolase</fullName>
    </submittedName>
</protein>
<dbReference type="EMBL" id="JAGIXG020000001">
    <property type="protein sequence ID" value="KAI6786008.1"/>
    <property type="molecule type" value="Genomic_DNA"/>
</dbReference>
<organism evidence="1 2">
    <name type="scientific">Emericellopsis cladophorae</name>
    <dbReference type="NCBI Taxonomy" id="2686198"/>
    <lineage>
        <taxon>Eukaryota</taxon>
        <taxon>Fungi</taxon>
        <taxon>Dikarya</taxon>
        <taxon>Ascomycota</taxon>
        <taxon>Pezizomycotina</taxon>
        <taxon>Sordariomycetes</taxon>
        <taxon>Hypocreomycetidae</taxon>
        <taxon>Hypocreales</taxon>
        <taxon>Bionectriaceae</taxon>
        <taxon>Emericellopsis</taxon>
    </lineage>
</organism>
<reference evidence="1" key="1">
    <citation type="journal article" date="2021" name="J Fungi (Basel)">
        <title>Genomic and Metabolomic Analyses of the Marine Fungus Emericellopsis cladophorae: Insights into Saltwater Adaptability Mechanisms and Its Biosynthetic Potential.</title>
        <authorList>
            <person name="Goncalves M.F.M."/>
            <person name="Hilario S."/>
            <person name="Van de Peer Y."/>
            <person name="Esteves A.C."/>
            <person name="Alves A."/>
        </authorList>
    </citation>
    <scope>NUCLEOTIDE SEQUENCE</scope>
    <source>
        <strain evidence="1">MUM 19.33</strain>
    </source>
</reference>
<reference evidence="1" key="2">
    <citation type="submission" date="2022-07" db="EMBL/GenBank/DDBJ databases">
        <authorList>
            <person name="Goncalves M.F.M."/>
            <person name="Hilario S."/>
            <person name="Van De Peer Y."/>
            <person name="Esteves A.C."/>
            <person name="Alves A."/>
        </authorList>
    </citation>
    <scope>NUCLEOTIDE SEQUENCE</scope>
    <source>
        <strain evidence="1">MUM 19.33</strain>
    </source>
</reference>
<dbReference type="GeneID" id="75832825"/>
<dbReference type="Proteomes" id="UP001055219">
    <property type="component" value="Unassembled WGS sequence"/>
</dbReference>
<dbReference type="OrthoDB" id="4676at2759"/>